<accession>A0A519BPS4</accession>
<dbReference type="EMBL" id="SGBB01000002">
    <property type="protein sequence ID" value="RZD19209.1"/>
    <property type="molecule type" value="Genomic_DNA"/>
</dbReference>
<dbReference type="SUPFAM" id="SSF63380">
    <property type="entry name" value="Riboflavin synthase domain-like"/>
    <property type="match status" value="1"/>
</dbReference>
<dbReference type="Proteomes" id="UP000319296">
    <property type="component" value="Unassembled WGS sequence"/>
</dbReference>
<evidence type="ECO:0000313" key="3">
    <source>
        <dbReference type="EMBL" id="RZD19209.1"/>
    </source>
</evidence>
<dbReference type="Pfam" id="PF10418">
    <property type="entry name" value="DHODB_Fe-S_bind"/>
    <property type="match status" value="1"/>
</dbReference>
<comment type="caution">
    <text evidence="3">The sequence shown here is derived from an EMBL/GenBank/DDBJ whole genome shotgun (WGS) entry which is preliminary data.</text>
</comment>
<dbReference type="GO" id="GO:0016491">
    <property type="term" value="F:oxidoreductase activity"/>
    <property type="evidence" value="ECO:0007669"/>
    <property type="project" value="InterPro"/>
</dbReference>
<dbReference type="InterPro" id="IPR037117">
    <property type="entry name" value="Dihydroorotate_DH_ele_sf"/>
</dbReference>
<dbReference type="PROSITE" id="PS51384">
    <property type="entry name" value="FAD_FR"/>
    <property type="match status" value="1"/>
</dbReference>
<protein>
    <submittedName>
        <fullName evidence="3">Dihydroorotate dehydrogenase electron transfer subunit</fullName>
    </submittedName>
</protein>
<name>A0A519BPS4_9DELT</name>
<dbReference type="InterPro" id="IPR017927">
    <property type="entry name" value="FAD-bd_FR_type"/>
</dbReference>
<keyword evidence="1" id="KW-1133">Transmembrane helix</keyword>
<organism evidence="3 4">
    <name type="scientific">Candidatus Acididesulfobacter diazotrophicus</name>
    <dbReference type="NCBI Taxonomy" id="2597226"/>
    <lineage>
        <taxon>Bacteria</taxon>
        <taxon>Deltaproteobacteria</taxon>
        <taxon>Candidatus Acidulodesulfobacterales</taxon>
        <taxon>Candidatus Acididesulfobacter</taxon>
    </lineage>
</organism>
<dbReference type="Pfam" id="PF00970">
    <property type="entry name" value="FAD_binding_6"/>
    <property type="match status" value="1"/>
</dbReference>
<dbReference type="PANTHER" id="PTHR43513:SF3">
    <property type="entry name" value="DIHYDROOROTATE DEHYDROGENASE B (NAD(+)), ELECTRON TRANSFER SUBUNIT-RELATED"/>
    <property type="match status" value="1"/>
</dbReference>
<sequence length="340" mass="39090">METKKIISGNFEVTVNIKVKDTDNTYLLRIKNPFIAQNFIPGQFVMIKPNFCCSDPLSARPFSVFRKFNENEFEILYRVCGKGTELLSNVKKGDYVSVTGPSGNGFKILNNKKSQNIYILIAGGIGIAPLFSLPDFIKNHIIKNSIKENEENENYDLEENNKIILYYGSKTENELYFRHSIHSSYDEVYFATDDGSFGYKGNIVDLLFYNMKDYCLKNFELKNKDKNNEEDKKIVFVNQEVIKSEENVSIKEQLNIQFYSCGPKPMLSNLINKFRDYSLDIFKKHSLQVSLEEHFACGIGVCLGCVIKINSNNNNNSDNFIFKRVCKDGPVFEASELYNY</sequence>
<dbReference type="CDD" id="cd06218">
    <property type="entry name" value="DHOD_e_trans"/>
    <property type="match status" value="1"/>
</dbReference>
<dbReference type="PANTHER" id="PTHR43513">
    <property type="entry name" value="DIHYDROOROTATE DEHYDROGENASE B (NAD(+)), ELECTRON TRANSFER SUBUNIT"/>
    <property type="match status" value="1"/>
</dbReference>
<dbReference type="InterPro" id="IPR039261">
    <property type="entry name" value="FNR_nucleotide-bd"/>
</dbReference>
<feature type="domain" description="FAD-binding FR-type" evidence="2">
    <location>
        <begin position="8"/>
        <end position="108"/>
    </location>
</feature>
<dbReference type="SUPFAM" id="SSF52343">
    <property type="entry name" value="Ferredoxin reductase-like, C-terminal NADP-linked domain"/>
    <property type="match status" value="1"/>
</dbReference>
<dbReference type="Gene3D" id="2.40.30.10">
    <property type="entry name" value="Translation factors"/>
    <property type="match status" value="1"/>
</dbReference>
<feature type="transmembrane region" description="Helical" evidence="1">
    <location>
        <begin position="117"/>
        <end position="137"/>
    </location>
</feature>
<dbReference type="InterPro" id="IPR008333">
    <property type="entry name" value="Cbr1-like_FAD-bd_dom"/>
</dbReference>
<proteinExistence type="predicted"/>
<dbReference type="InterPro" id="IPR017938">
    <property type="entry name" value="Riboflavin_synthase-like_b-brl"/>
</dbReference>
<reference evidence="3 4" key="1">
    <citation type="journal article" date="2019" name="ISME J.">
        <title>Insights into ecological role of a new deltaproteobacterial order Candidatus Acidulodesulfobacterales by metagenomics and metatranscriptomics.</title>
        <authorList>
            <person name="Tan S."/>
            <person name="Liu J."/>
            <person name="Fang Y."/>
            <person name="Hedlund B.P."/>
            <person name="Lian Z.H."/>
            <person name="Huang L.Y."/>
            <person name="Li J.T."/>
            <person name="Huang L.N."/>
            <person name="Li W.J."/>
            <person name="Jiang H.C."/>
            <person name="Dong H.L."/>
            <person name="Shu W.S."/>
        </authorList>
    </citation>
    <scope>NUCLEOTIDE SEQUENCE [LARGE SCALE GENOMIC DNA]</scope>
    <source>
        <strain evidence="3">AP1</strain>
    </source>
</reference>
<keyword evidence="1" id="KW-0812">Transmembrane</keyword>
<keyword evidence="1" id="KW-0472">Membrane</keyword>
<dbReference type="Gene3D" id="3.40.50.80">
    <property type="entry name" value="Nucleotide-binding domain of ferredoxin-NADP reductase (FNR) module"/>
    <property type="match status" value="1"/>
</dbReference>
<dbReference type="InterPro" id="IPR019480">
    <property type="entry name" value="Dihydroorotate_DH_Fe-S-bd"/>
</dbReference>
<dbReference type="Gene3D" id="2.10.240.10">
    <property type="entry name" value="Dihydroorotate dehydrogenase, electron transfer subunit"/>
    <property type="match status" value="1"/>
</dbReference>
<evidence type="ECO:0000259" key="2">
    <source>
        <dbReference type="PROSITE" id="PS51384"/>
    </source>
</evidence>
<dbReference type="AlphaFoldDB" id="A0A519BPS4"/>
<evidence type="ECO:0000256" key="1">
    <source>
        <dbReference type="SAM" id="Phobius"/>
    </source>
</evidence>
<dbReference type="InterPro" id="IPR050353">
    <property type="entry name" value="PyrK_electron_transfer"/>
</dbReference>
<gene>
    <name evidence="3" type="ORF">EVG15_01875</name>
</gene>
<evidence type="ECO:0000313" key="4">
    <source>
        <dbReference type="Proteomes" id="UP000319296"/>
    </source>
</evidence>